<protein>
    <submittedName>
        <fullName evidence="2">Uncharacterized protein</fullName>
    </submittedName>
</protein>
<keyword evidence="1" id="KW-0732">Signal</keyword>
<evidence type="ECO:0000256" key="1">
    <source>
        <dbReference type="SAM" id="SignalP"/>
    </source>
</evidence>
<feature type="signal peptide" evidence="1">
    <location>
        <begin position="1"/>
        <end position="19"/>
    </location>
</feature>
<accession>A0A1I5UCK8</accession>
<organism evidence="2 3">
    <name type="scientific">Pseudarcicella hirudinis</name>
    <dbReference type="NCBI Taxonomy" id="1079859"/>
    <lineage>
        <taxon>Bacteria</taxon>
        <taxon>Pseudomonadati</taxon>
        <taxon>Bacteroidota</taxon>
        <taxon>Cytophagia</taxon>
        <taxon>Cytophagales</taxon>
        <taxon>Flectobacillaceae</taxon>
        <taxon>Pseudarcicella</taxon>
    </lineage>
</organism>
<feature type="chain" id="PRO_5011459396" evidence="1">
    <location>
        <begin position="20"/>
        <end position="240"/>
    </location>
</feature>
<dbReference type="RefSeq" id="WP_092017738.1">
    <property type="nucleotide sequence ID" value="NZ_FOXH01000007.1"/>
</dbReference>
<name>A0A1I5UCK8_9BACT</name>
<dbReference type="STRING" id="1079859.SAMN04515674_107107"/>
<keyword evidence="3" id="KW-1185">Reference proteome</keyword>
<dbReference type="EMBL" id="FOXH01000007">
    <property type="protein sequence ID" value="SFP92964.1"/>
    <property type="molecule type" value="Genomic_DNA"/>
</dbReference>
<evidence type="ECO:0000313" key="3">
    <source>
        <dbReference type="Proteomes" id="UP000199306"/>
    </source>
</evidence>
<dbReference type="OrthoDB" id="9793307at2"/>
<gene>
    <name evidence="2" type="ORF">SAMN04515674_107107</name>
</gene>
<dbReference type="AlphaFoldDB" id="A0A1I5UCK8"/>
<proteinExistence type="predicted"/>
<dbReference type="Proteomes" id="UP000199306">
    <property type="component" value="Unassembled WGS sequence"/>
</dbReference>
<evidence type="ECO:0000313" key="2">
    <source>
        <dbReference type="EMBL" id="SFP92964.1"/>
    </source>
</evidence>
<reference evidence="2 3" key="1">
    <citation type="submission" date="2016-10" db="EMBL/GenBank/DDBJ databases">
        <authorList>
            <person name="de Groot N.N."/>
        </authorList>
    </citation>
    <scope>NUCLEOTIDE SEQUENCE [LARGE SCALE GENOMIC DNA]</scope>
    <source>
        <strain evidence="3">E92,LMG 26720,CCM 7988</strain>
    </source>
</reference>
<sequence length="240" mass="26163">MRTKLIAIITFFISFSAIAQQSNTFPASGNVGIGTTTPLGILNNYPGNTLHIKGELVMENPQAGTQQSNQTIINVSSMQTDDNSNRYMGLLVSPVVRRGAGLKATGILVTDGAYINANPNKGELIVTKLAAIGTTNTTSGYTLAVKGSIGCNRIKVLDVSGWADYVFNKDYHLPSLTQVENFININRHLPDVPSENEVKKNGIDLVQNQVKLLQKIEELTLYLIEQEKRICVLEGKLSEK</sequence>